<keyword evidence="1" id="KW-1133">Transmembrane helix</keyword>
<dbReference type="EMBL" id="SJZI01000004">
    <property type="protein sequence ID" value="TCJ18672.1"/>
    <property type="molecule type" value="Genomic_DNA"/>
</dbReference>
<organism evidence="2 3">
    <name type="scientific">Flaviaesturariibacter flavus</name>
    <dbReference type="NCBI Taxonomy" id="2502780"/>
    <lineage>
        <taxon>Bacteria</taxon>
        <taxon>Pseudomonadati</taxon>
        <taxon>Bacteroidota</taxon>
        <taxon>Chitinophagia</taxon>
        <taxon>Chitinophagales</taxon>
        <taxon>Chitinophagaceae</taxon>
        <taxon>Flaviaestuariibacter</taxon>
    </lineage>
</organism>
<feature type="transmembrane region" description="Helical" evidence="1">
    <location>
        <begin position="147"/>
        <end position="168"/>
    </location>
</feature>
<proteinExistence type="predicted"/>
<gene>
    <name evidence="2" type="ORF">EPD60_04005</name>
</gene>
<dbReference type="AlphaFoldDB" id="A0A4V2NWT7"/>
<sequence length="219" mass="25684">MELSKEQIERLFQFTKKKYVHWYDLQAELVDHLATRIEEEQVQNPALDFERALAKVYDGFGIFGFAHIVQQKSAQLERSSRRLWWRSFREFFGWPKIVLLAASLWLLWQLAHQFPGIFTFGGFVVAFLVSEIQLWRYRLALRKASRPLLLLELSPLRYTSGFFFFQFIESASKVHPTGLFVFGVISLLCVLINIASYRAHKRVQAEAEALYPEAFAKAW</sequence>
<name>A0A4V2NWT7_9BACT</name>
<reference evidence="2 3" key="1">
    <citation type="submission" date="2019-03" db="EMBL/GenBank/DDBJ databases">
        <authorList>
            <person name="Kim M.K.M."/>
        </authorList>
    </citation>
    <scope>NUCLEOTIDE SEQUENCE [LARGE SCALE GENOMIC DNA]</scope>
    <source>
        <strain evidence="2 3">17J68-12</strain>
    </source>
</reference>
<dbReference type="RefSeq" id="WP_131447089.1">
    <property type="nucleotide sequence ID" value="NZ_SJZI01000004.1"/>
</dbReference>
<feature type="transmembrane region" description="Helical" evidence="1">
    <location>
        <begin position="114"/>
        <end position="135"/>
    </location>
</feature>
<protein>
    <submittedName>
        <fullName evidence="2">Uncharacterized protein</fullName>
    </submittedName>
</protein>
<feature type="transmembrane region" description="Helical" evidence="1">
    <location>
        <begin position="91"/>
        <end position="108"/>
    </location>
</feature>
<keyword evidence="1" id="KW-0812">Transmembrane</keyword>
<evidence type="ECO:0000313" key="3">
    <source>
        <dbReference type="Proteomes" id="UP000295334"/>
    </source>
</evidence>
<feature type="transmembrane region" description="Helical" evidence="1">
    <location>
        <begin position="174"/>
        <end position="195"/>
    </location>
</feature>
<dbReference type="Proteomes" id="UP000295334">
    <property type="component" value="Unassembled WGS sequence"/>
</dbReference>
<dbReference type="OrthoDB" id="662673at2"/>
<accession>A0A4V2NWT7</accession>
<evidence type="ECO:0000256" key="1">
    <source>
        <dbReference type="SAM" id="Phobius"/>
    </source>
</evidence>
<keyword evidence="3" id="KW-1185">Reference proteome</keyword>
<evidence type="ECO:0000313" key="2">
    <source>
        <dbReference type="EMBL" id="TCJ18672.1"/>
    </source>
</evidence>
<keyword evidence="1" id="KW-0472">Membrane</keyword>
<comment type="caution">
    <text evidence="2">The sequence shown here is derived from an EMBL/GenBank/DDBJ whole genome shotgun (WGS) entry which is preliminary data.</text>
</comment>